<gene>
    <name evidence="7" type="ORF">GY632_1886</name>
</gene>
<organism evidence="7 8">
    <name type="scientific">Trichophyton interdigitale</name>
    <dbReference type="NCBI Taxonomy" id="101480"/>
    <lineage>
        <taxon>Eukaryota</taxon>
        <taxon>Fungi</taxon>
        <taxon>Dikarya</taxon>
        <taxon>Ascomycota</taxon>
        <taxon>Pezizomycotina</taxon>
        <taxon>Eurotiomycetes</taxon>
        <taxon>Eurotiomycetidae</taxon>
        <taxon>Onygenales</taxon>
        <taxon>Arthrodermataceae</taxon>
        <taxon>Trichophyton</taxon>
    </lineage>
</organism>
<keyword evidence="2" id="KW-0238">DNA-binding</keyword>
<dbReference type="InterPro" id="IPR036864">
    <property type="entry name" value="Zn2-C6_fun-type_DNA-bd_sf"/>
</dbReference>
<dbReference type="GO" id="GO:0003677">
    <property type="term" value="F:DNA binding"/>
    <property type="evidence" value="ECO:0007669"/>
    <property type="project" value="UniProtKB-KW"/>
</dbReference>
<dbReference type="PANTHER" id="PTHR47655">
    <property type="entry name" value="QUINIC ACID UTILIZATION ACTIVATOR"/>
    <property type="match status" value="1"/>
</dbReference>
<dbReference type="SMART" id="SM00066">
    <property type="entry name" value="GAL4"/>
    <property type="match status" value="1"/>
</dbReference>
<dbReference type="InterPro" id="IPR052783">
    <property type="entry name" value="Metabolic/Drug-Res_Regulator"/>
</dbReference>
<keyword evidence="3" id="KW-0804">Transcription</keyword>
<name>A0A9P4YJ42_9EURO</name>
<dbReference type="GO" id="GO:0008270">
    <property type="term" value="F:zinc ion binding"/>
    <property type="evidence" value="ECO:0007669"/>
    <property type="project" value="InterPro"/>
</dbReference>
<evidence type="ECO:0000256" key="4">
    <source>
        <dbReference type="ARBA" id="ARBA00023242"/>
    </source>
</evidence>
<dbReference type="Proteomes" id="UP000749309">
    <property type="component" value="Unassembled WGS sequence"/>
</dbReference>
<comment type="caution">
    <text evidence="7">The sequence shown here is derived from an EMBL/GenBank/DDBJ whole genome shotgun (WGS) entry which is preliminary data.</text>
</comment>
<keyword evidence="4" id="KW-0539">Nucleus</keyword>
<evidence type="ECO:0000313" key="8">
    <source>
        <dbReference type="Proteomes" id="UP000749309"/>
    </source>
</evidence>
<dbReference type="Gene3D" id="4.10.240.10">
    <property type="entry name" value="Zn(2)-C6 fungal-type DNA-binding domain"/>
    <property type="match status" value="1"/>
</dbReference>
<protein>
    <submittedName>
        <fullName evidence="7">C6 transcription factor</fullName>
    </submittedName>
</protein>
<dbReference type="EMBL" id="JAAQVJ010000040">
    <property type="protein sequence ID" value="KAF3898228.1"/>
    <property type="molecule type" value="Genomic_DNA"/>
</dbReference>
<keyword evidence="1" id="KW-0805">Transcription regulation</keyword>
<dbReference type="InterPro" id="IPR001138">
    <property type="entry name" value="Zn2Cys6_DnaBD"/>
</dbReference>
<evidence type="ECO:0000256" key="1">
    <source>
        <dbReference type="ARBA" id="ARBA00023015"/>
    </source>
</evidence>
<evidence type="ECO:0000256" key="3">
    <source>
        <dbReference type="ARBA" id="ARBA00023163"/>
    </source>
</evidence>
<evidence type="ECO:0000256" key="2">
    <source>
        <dbReference type="ARBA" id="ARBA00023125"/>
    </source>
</evidence>
<dbReference type="PANTHER" id="PTHR47655:SF4">
    <property type="entry name" value="ZN(II)2CYS6 TRANSCRIPTION FACTOR (EUROFUNG)"/>
    <property type="match status" value="1"/>
</dbReference>
<dbReference type="AlphaFoldDB" id="A0A9P4YJ42"/>
<evidence type="ECO:0000256" key="5">
    <source>
        <dbReference type="SAM" id="MobiDB-lite"/>
    </source>
</evidence>
<evidence type="ECO:0000259" key="6">
    <source>
        <dbReference type="PROSITE" id="PS50048"/>
    </source>
</evidence>
<dbReference type="PROSITE" id="PS00463">
    <property type="entry name" value="ZN2_CY6_FUNGAL_1"/>
    <property type="match status" value="1"/>
</dbReference>
<proteinExistence type="predicted"/>
<dbReference type="Pfam" id="PF00172">
    <property type="entry name" value="Zn_clus"/>
    <property type="match status" value="1"/>
</dbReference>
<reference evidence="7" key="1">
    <citation type="submission" date="2020-03" db="EMBL/GenBank/DDBJ databases">
        <title>Whole Genome Sequence of Trichophyton interdigitale from India.</title>
        <authorList>
            <person name="Kumar P."/>
        </authorList>
    </citation>
    <scope>NUCLEOTIDE SEQUENCE</scope>
    <source>
        <strain evidence="7">UCMS-IGIB-CI14</strain>
    </source>
</reference>
<dbReference type="CDD" id="cd00067">
    <property type="entry name" value="GAL4"/>
    <property type="match status" value="1"/>
</dbReference>
<dbReference type="PROSITE" id="PS50048">
    <property type="entry name" value="ZN2_CY6_FUNGAL_2"/>
    <property type="match status" value="1"/>
</dbReference>
<sequence>MPQPHPIYPKLHVSSRLPESLPIPGTMVAIPNYGHVPRPLDMNQRHQILRTKRKHVLKACDRCRVKKTKCDGNQPCYRCAVYNHPCLFRERKATQTKAYSRGFVEMLESHHALVVKALQQLYTHCINNKCFPGEPIELVDGYPLTHAILDRLGLIKQAEEQNITHNVEAELMAASKYWKNESSGPNSPEHDNSPIEPCCALDRSRSSDSCSISTPSEPDLVKCESSPTSGGHEAFRVFGREEAFWPMNGEAALAHVAPEYNRAGLDSTSFNNVSGNYSPTHSSHPASTLACNSLPSPVSVNNATMTPSTCPQTDPRMGYPAVAAVQYPGYHHPYSEVEQQAAWNTQQGWSA</sequence>
<evidence type="ECO:0000313" key="7">
    <source>
        <dbReference type="EMBL" id="KAF3898228.1"/>
    </source>
</evidence>
<feature type="domain" description="Zn(2)-C6 fungal-type" evidence="6">
    <location>
        <begin position="59"/>
        <end position="88"/>
    </location>
</feature>
<dbReference type="SUPFAM" id="SSF57701">
    <property type="entry name" value="Zn2/Cys6 DNA-binding domain"/>
    <property type="match status" value="1"/>
</dbReference>
<feature type="region of interest" description="Disordered" evidence="5">
    <location>
        <begin position="179"/>
        <end position="198"/>
    </location>
</feature>
<accession>A0A9P4YJ42</accession>
<dbReference type="GO" id="GO:0000981">
    <property type="term" value="F:DNA-binding transcription factor activity, RNA polymerase II-specific"/>
    <property type="evidence" value="ECO:0007669"/>
    <property type="project" value="InterPro"/>
</dbReference>